<dbReference type="PATRIC" id="fig|1423735.3.peg.142"/>
<keyword evidence="2" id="KW-1133">Transmembrane helix</keyword>
<keyword evidence="4" id="KW-1185">Reference proteome</keyword>
<organism evidence="3 4">
    <name type="scientific">Lapidilactobacillus concavus DSM 17758</name>
    <dbReference type="NCBI Taxonomy" id="1423735"/>
    <lineage>
        <taxon>Bacteria</taxon>
        <taxon>Bacillati</taxon>
        <taxon>Bacillota</taxon>
        <taxon>Bacilli</taxon>
        <taxon>Lactobacillales</taxon>
        <taxon>Lactobacillaceae</taxon>
        <taxon>Lapidilactobacillus</taxon>
    </lineage>
</organism>
<protein>
    <submittedName>
        <fullName evidence="3">Uncharacterized protein</fullName>
    </submittedName>
</protein>
<dbReference type="STRING" id="1423735.FC15_GL000140"/>
<proteinExistence type="predicted"/>
<feature type="compositionally biased region" description="Polar residues" evidence="1">
    <location>
        <begin position="64"/>
        <end position="76"/>
    </location>
</feature>
<dbReference type="AlphaFoldDB" id="A0A0R1WBH6"/>
<keyword evidence="2" id="KW-0812">Transmembrane</keyword>
<evidence type="ECO:0000313" key="4">
    <source>
        <dbReference type="Proteomes" id="UP000051315"/>
    </source>
</evidence>
<keyword evidence="2" id="KW-0472">Membrane</keyword>
<feature type="transmembrane region" description="Helical" evidence="2">
    <location>
        <begin position="7"/>
        <end position="28"/>
    </location>
</feature>
<reference evidence="3 4" key="1">
    <citation type="journal article" date="2015" name="Genome Announc.">
        <title>Expanding the biotechnology potential of lactobacilli through comparative genomics of 213 strains and associated genera.</title>
        <authorList>
            <person name="Sun Z."/>
            <person name="Harris H.M."/>
            <person name="McCann A."/>
            <person name="Guo C."/>
            <person name="Argimon S."/>
            <person name="Zhang W."/>
            <person name="Yang X."/>
            <person name="Jeffery I.B."/>
            <person name="Cooney J.C."/>
            <person name="Kagawa T.F."/>
            <person name="Liu W."/>
            <person name="Song Y."/>
            <person name="Salvetti E."/>
            <person name="Wrobel A."/>
            <person name="Rasinkangas P."/>
            <person name="Parkhill J."/>
            <person name="Rea M.C."/>
            <person name="O'Sullivan O."/>
            <person name="Ritari J."/>
            <person name="Douillard F.P."/>
            <person name="Paul Ross R."/>
            <person name="Yang R."/>
            <person name="Briner A.E."/>
            <person name="Felis G.E."/>
            <person name="de Vos W.M."/>
            <person name="Barrangou R."/>
            <person name="Klaenhammer T.R."/>
            <person name="Caufield P.W."/>
            <person name="Cui Y."/>
            <person name="Zhang H."/>
            <person name="O'Toole P.W."/>
        </authorList>
    </citation>
    <scope>NUCLEOTIDE SEQUENCE [LARGE SCALE GENOMIC DNA]</scope>
    <source>
        <strain evidence="3 4">DSM 17758</strain>
    </source>
</reference>
<evidence type="ECO:0000256" key="1">
    <source>
        <dbReference type="SAM" id="MobiDB-lite"/>
    </source>
</evidence>
<feature type="transmembrane region" description="Helical" evidence="2">
    <location>
        <begin position="34"/>
        <end position="52"/>
    </location>
</feature>
<evidence type="ECO:0000256" key="2">
    <source>
        <dbReference type="SAM" id="Phobius"/>
    </source>
</evidence>
<gene>
    <name evidence="3" type="ORF">FC15_GL000140</name>
</gene>
<sequence>MFELPFIVFLLFIPMLLLILFALVVGAIGLVFGLLKFLLPVILIALLVNFFTRRSDRHDHDWTTHSTYRPTSSYSQHARKEIYDVKEEDVKDHQRMSDQDDQDEWSDF</sequence>
<name>A0A0R1WBH6_9LACO</name>
<feature type="compositionally biased region" description="Acidic residues" evidence="1">
    <location>
        <begin position="99"/>
        <end position="108"/>
    </location>
</feature>
<accession>A0A0R1WBH6</accession>
<comment type="caution">
    <text evidence="3">The sequence shown here is derived from an EMBL/GenBank/DDBJ whole genome shotgun (WGS) entry which is preliminary data.</text>
</comment>
<feature type="compositionally biased region" description="Basic and acidic residues" evidence="1">
    <location>
        <begin position="78"/>
        <end position="98"/>
    </location>
</feature>
<dbReference type="EMBL" id="AZFX01000010">
    <property type="protein sequence ID" value="KRM12939.1"/>
    <property type="molecule type" value="Genomic_DNA"/>
</dbReference>
<feature type="region of interest" description="Disordered" evidence="1">
    <location>
        <begin position="58"/>
        <end position="108"/>
    </location>
</feature>
<evidence type="ECO:0000313" key="3">
    <source>
        <dbReference type="EMBL" id="KRM12939.1"/>
    </source>
</evidence>
<dbReference type="Proteomes" id="UP000051315">
    <property type="component" value="Unassembled WGS sequence"/>
</dbReference>